<dbReference type="InterPro" id="IPR026444">
    <property type="entry name" value="Secre_tail"/>
</dbReference>
<sequence>MKTIMLLLGLITTCLWVQPVKAQTKPATAKPAAAKTATPTTAKPAETVVAEATKPAEAPALITDKMETPKPSSDALKISLDTNPITKRLSVKTDASGPTRVEINDVDGRPVLTRDLITGNRTAVLDVSLLPTGQYIVQCTSGTRKGSKRLMLN</sequence>
<evidence type="ECO:0000256" key="2">
    <source>
        <dbReference type="SAM" id="SignalP"/>
    </source>
</evidence>
<proteinExistence type="predicted"/>
<evidence type="ECO:0000259" key="3">
    <source>
        <dbReference type="Pfam" id="PF18962"/>
    </source>
</evidence>
<accession>A0ABQ1TRV6</accession>
<dbReference type="NCBIfam" id="TIGR04183">
    <property type="entry name" value="Por_Secre_tail"/>
    <property type="match status" value="1"/>
</dbReference>
<evidence type="ECO:0000256" key="1">
    <source>
        <dbReference type="SAM" id="MobiDB-lite"/>
    </source>
</evidence>
<protein>
    <recommendedName>
        <fullName evidence="3">Secretion system C-terminal sorting domain-containing protein</fullName>
    </recommendedName>
</protein>
<keyword evidence="5" id="KW-1185">Reference proteome</keyword>
<feature type="region of interest" description="Disordered" evidence="1">
    <location>
        <begin position="31"/>
        <end position="77"/>
    </location>
</feature>
<feature type="signal peptide" evidence="2">
    <location>
        <begin position="1"/>
        <end position="22"/>
    </location>
</feature>
<dbReference type="RefSeq" id="WP_229755129.1">
    <property type="nucleotide sequence ID" value="NZ_BMHT01000002.1"/>
</dbReference>
<feature type="domain" description="Secretion system C-terminal sorting" evidence="3">
    <location>
        <begin position="69"/>
        <end position="150"/>
    </location>
</feature>
<feature type="compositionally biased region" description="Low complexity" evidence="1">
    <location>
        <begin position="31"/>
        <end position="53"/>
    </location>
</feature>
<comment type="caution">
    <text evidence="4">The sequence shown here is derived from an EMBL/GenBank/DDBJ whole genome shotgun (WGS) entry which is preliminary data.</text>
</comment>
<dbReference type="EMBL" id="BMHT01000002">
    <property type="protein sequence ID" value="GGF02344.1"/>
    <property type="molecule type" value="Genomic_DNA"/>
</dbReference>
<reference evidence="5" key="1">
    <citation type="journal article" date="2019" name="Int. J. Syst. Evol. Microbiol.">
        <title>The Global Catalogue of Microorganisms (GCM) 10K type strain sequencing project: providing services to taxonomists for standard genome sequencing and annotation.</title>
        <authorList>
            <consortium name="The Broad Institute Genomics Platform"/>
            <consortium name="The Broad Institute Genome Sequencing Center for Infectious Disease"/>
            <person name="Wu L."/>
            <person name="Ma J."/>
        </authorList>
    </citation>
    <scope>NUCLEOTIDE SEQUENCE [LARGE SCALE GENOMIC DNA]</scope>
    <source>
        <strain evidence="5">CGMCC 1.15197</strain>
    </source>
</reference>
<gene>
    <name evidence="4" type="ORF">GCM10011383_11510</name>
</gene>
<feature type="chain" id="PRO_5047438099" description="Secretion system C-terminal sorting domain-containing protein" evidence="2">
    <location>
        <begin position="23"/>
        <end position="153"/>
    </location>
</feature>
<keyword evidence="2" id="KW-0732">Signal</keyword>
<name>A0ABQ1TRV6_9BACT</name>
<evidence type="ECO:0000313" key="4">
    <source>
        <dbReference type="EMBL" id="GGF02344.1"/>
    </source>
</evidence>
<organism evidence="4 5">
    <name type="scientific">Hymenobacter cavernae</name>
    <dbReference type="NCBI Taxonomy" id="2044852"/>
    <lineage>
        <taxon>Bacteria</taxon>
        <taxon>Pseudomonadati</taxon>
        <taxon>Bacteroidota</taxon>
        <taxon>Cytophagia</taxon>
        <taxon>Cytophagales</taxon>
        <taxon>Hymenobacteraceae</taxon>
        <taxon>Hymenobacter</taxon>
    </lineage>
</organism>
<dbReference type="Proteomes" id="UP000632273">
    <property type="component" value="Unassembled WGS sequence"/>
</dbReference>
<dbReference type="Pfam" id="PF18962">
    <property type="entry name" value="Por_Secre_tail"/>
    <property type="match status" value="1"/>
</dbReference>
<evidence type="ECO:0000313" key="5">
    <source>
        <dbReference type="Proteomes" id="UP000632273"/>
    </source>
</evidence>